<dbReference type="InterPro" id="IPR006020">
    <property type="entry name" value="PTB/PI_dom"/>
</dbReference>
<feature type="domain" description="Fibronectin type-III" evidence="5">
    <location>
        <begin position="1168"/>
        <end position="1257"/>
    </location>
</feature>
<dbReference type="PROSITE" id="PS50853">
    <property type="entry name" value="FN3"/>
    <property type="match status" value="19"/>
</dbReference>
<organism evidence="6 7">
    <name type="scientific">Cyprinus carpio carpio</name>
    <dbReference type="NCBI Taxonomy" id="630221"/>
    <lineage>
        <taxon>Eukaryota</taxon>
        <taxon>Metazoa</taxon>
        <taxon>Chordata</taxon>
        <taxon>Craniata</taxon>
        <taxon>Vertebrata</taxon>
        <taxon>Euteleostomi</taxon>
        <taxon>Actinopterygii</taxon>
        <taxon>Neopterygii</taxon>
        <taxon>Teleostei</taxon>
        <taxon>Ostariophysi</taxon>
        <taxon>Cypriniformes</taxon>
        <taxon>Cyprinidae</taxon>
        <taxon>Cyprininae</taxon>
        <taxon>Cyprinus</taxon>
    </lineage>
</organism>
<dbReference type="Pfam" id="PF00041">
    <property type="entry name" value="fn3"/>
    <property type="match status" value="3"/>
</dbReference>
<feature type="domain" description="PID" evidence="3">
    <location>
        <begin position="155"/>
        <end position="201"/>
    </location>
</feature>
<feature type="domain" description="Fibronectin type-III" evidence="5">
    <location>
        <begin position="2214"/>
        <end position="2300"/>
    </location>
</feature>
<feature type="domain" description="Fibronectin type-III" evidence="5">
    <location>
        <begin position="2913"/>
        <end position="2999"/>
    </location>
</feature>
<evidence type="ECO:0000259" key="3">
    <source>
        <dbReference type="PROSITE" id="PS01179"/>
    </source>
</evidence>
<feature type="domain" description="Ig-like" evidence="4">
    <location>
        <begin position="2563"/>
        <end position="2615"/>
    </location>
</feature>
<evidence type="ECO:0000259" key="5">
    <source>
        <dbReference type="PROSITE" id="PS50853"/>
    </source>
</evidence>
<feature type="domain" description="Fibronectin type-III" evidence="5">
    <location>
        <begin position="1697"/>
        <end position="1780"/>
    </location>
</feature>
<feature type="domain" description="Fibronectin type-III" evidence="5">
    <location>
        <begin position="2475"/>
        <end position="2570"/>
    </location>
</feature>
<feature type="domain" description="Fibronectin type-III" evidence="5">
    <location>
        <begin position="1434"/>
        <end position="1520"/>
    </location>
</feature>
<feature type="domain" description="Fibronectin type-III" evidence="5">
    <location>
        <begin position="1521"/>
        <end position="1607"/>
    </location>
</feature>
<feature type="domain" description="Fibronectin type-III" evidence="5">
    <location>
        <begin position="2735"/>
        <end position="2824"/>
    </location>
</feature>
<feature type="domain" description="Fibronectin type-III" evidence="5">
    <location>
        <begin position="114"/>
        <end position="201"/>
    </location>
</feature>
<reference evidence="6" key="1">
    <citation type="submission" date="2025-08" db="UniProtKB">
        <authorList>
            <consortium name="Ensembl"/>
        </authorList>
    </citation>
    <scope>IDENTIFICATION</scope>
</reference>
<dbReference type="PANTHER" id="PTHR47135">
    <property type="entry name" value="FIBRONECTIN TYPE III DOMAIN-CONTAINING PROTEIN 7"/>
    <property type="match status" value="1"/>
</dbReference>
<feature type="domain" description="Fibronectin type-III" evidence="5">
    <location>
        <begin position="993"/>
        <end position="1080"/>
    </location>
</feature>
<accession>A0A9J7ZIG6</accession>
<dbReference type="Proteomes" id="UP001108240">
    <property type="component" value="Unplaced"/>
</dbReference>
<sequence length="3266" mass="340989">MHLPGTLCIFVTLFSVTQVKEAAASCNITSVSSPTASSLLVKWNYFTGATNYILDVRAVNANNTAPITITLPVSTVERLVQGLRPGQIYLVTFKVFVLDYVACIDSQTAQTIPATSQITYSKAISSTSIRFEWASAQGADKYILVVNGTFHPETHNLTFTSLSGQIDNLQRATSYSCYIYSANSAGLSAKSLVRTIRTLVQPPDNVAVSELTQSSARVTWNTVSGVLLYQLSVMANNKPGFPPVLKNVTGTAVNILNLEPCTTYTIGVASINMFLEPGEFNNVTYTTSTIATVSSISAEYSCITSTATVSWGAVFGATSYRAVITDGQGRSLNCTSTNTTCQISNLICGERFAVWITAINTCESTSNGSYIFETAPCPPKAAKVYRECSTNVILFSWEPTNNTAYYFAIAVDSDGLVTECVTVETSCYFTDTVCGQTYSFYVSAIYSGGLDCNSGNTEGVVVKTAPCLPQNIYTIANCNSISSAIITWDEAAGAEAYIVEARGNRKDFYNCTSANTSCTLTDLDCGESLSVWIVAKNSECTTDSVLGDVAETVPCIPQNVSAVETCSSDSASLTWNYANGAIFYIGMATHVDGTVHTCAAMAAECTFPDLRCGEEYDVFVLSTNLKCNSSESQHITLQTAPCAPVSVGVTRDCAANHAIVSWQALQTGSLYTAVLQDEHGPTVNCSSSSNNCTFANLLCGMNYSVTVTRDDGQCGSLPSTPIQIQSAPCDPQNITTVLQCDTNSANVTWAASAGANGYTAMATDGQQQRLASCHSMGTSCQLTSLPCGMRLNVTVQADGATCNSSSQPKAVVETAPCIPTNVAAALNCTSNIASITWHSALGATWYLVKAEGNQGYKTSCNNTVTRCDIPNLQCGQEYSITVMGMNGDCMGPASQLVKLASAPCNNTGIQASLDCSSNSALISWTPGNGSLSFDATLQSFQDTQQHSCFTNGSSCSISSLPCGQHYNISVTGHGQTCSTSSKTLVTLDSAPCVPTQVNVSLSCGSDTASVSWAASSGLVSYYTVTAVDDIGHTLTCNSSSTSCDIRGLACGQAYNVSVTAMSVDCTGQRSEVRRINTAPCAPQSVVSQLLDCQTGDVQISWQSSKGAQIYYAQAKSTDKTLVCNSTSTSCTIPALGCGQTYNITVVAEANGCSSNVSAISQVTAAPCPPTSVAAVLDCSTNTILVSWSSLAISGVHYTAKAIGPLGPSSGVECNTTNLNCTLAHLQCGSQYNVTVTATQNNCTSKSSTEYSFITAPCVPVLNDVALNCSSRSAVVNWSSSGLSLGAFSVSAVSTQGEQLGCGVFNNGACVVDGLQCGQTYTFTVNATQGQCTSAASNTLQRETAPCPPLNIQSIMNCGSNTASVSWSGGNGALSFMTTMECSNGQTYICSTNETGCDITNMACGQTCTVKVVAKGRSCNSSAGTGSPVITSPCVPQNVSATVSCSSNIATVTWGSSQGAELYTVTASSANGLSANCTSPSTSCDLSTLTCGESYTITVKAKGSNCSSGNSAPVQVQAVPCTPSNVLPTVDCVTKSLVVSWTPSAGGQYYTATLQDSNGLSTTCQSTGSQCNVTGLSCGQMYHVNVTASDSLCSSPPSATVNTDSVPCAASSIRAVLDCQLGTATVSWQYGAGSQGYAVSALAPVDNRASCTSNSSITHCELSDLQCGNEYTVKVQSLGYTCNASAQMTGSLITGPCVPQHLTVHYSPSTALLSWDVTKGGPNFTADAVTLEGLTVTCETSNTSCTFPHLDCDQIYNISVTAHNSVCSDTVTSDPIKTEPCPPQNVKASLNCATLSAAVSWEPSQLAVGYVAFLEGGNGHSTSCRTNHTYCRVPDLTCGTVYYVRVRAIGEVFNSSDSTGVNMTSAPCLSTSVSAMMDCTDSVLVSWSAIAGAENYSVTALGSEGQTVSCSTSQNHCNISSLQCGQQFNLTFSSTNQQCQTTSTTNVTFLSRPCVPLQPVVDKLCGNKMSVMSWEEREVVDYYVARAISAAGEYLLCNSTSSVCSFPTLGCGETFTFTVTAYRGHCQSDASAPVYLTTDPCKPENVSAHVSCDSETVALDWSKAKGASFYIVMATGSLGYFVDFNTTSTNLSVSLLCGQSYNVSVQANSDTCDSPLSIPAVFRLAPCTPLNLVTYFECDNQLGSVSWGPSDGANMYTATAVGEDGHTHLCVTNGTSCTWEDLHCGEIYNVTVTANDSRCTSARSNSTTIHMAPCVPQGLSPILDCGTGVGSLSWASSAGAETYEVVAVNEDGNTLAFSTNITSGHLSELLCGKQYQVTVRAINRQCRSVPSSPAYLSSVPCVPQNVVSELDCMFNFINIRWNISRGAGSYLVVAKGPEGPVTACNTTAQECRLQTLHCSSSYNVSVIAVNQQCNTSGSSILPINTVPCVPTHVQGSVNCTTGAVSISWAPSLGAISYAAVAQSSGGYASVCNSTGTACVFSDLLCGMNYSLAVSGTDGTCSTAPSQPVMLSTVPCKPQNASAQLDCDTNSAVVSWELSDNVTHHTVQAVGSDGHRIDCTSSDHSCTLAGMRCGQSYNVTVTALDGVCDNINTHLMLKSAPCAPSNVQTSLHCDISGGVVSVSWVQANGAESYMAVAVSNDGHSYSCNTTTASCDLQELQCGQIYNVSVYSLAHGCGGVKSTMSQVQTAPCAPQNVSAIVQCDSGSVLVSWNPAVDASLFKVELESESTGVISSCNSTNTQCSITHLPCGERFNLSVVALRGGCQSQPSSDHSIASAPCIPQGVNGTVDCVTNSAWVSWDVANGADSYTVLAVGEDGLNSTCSSSNSTCNVPDLGCGRSYTFHVTASNAACVSPPSSSFQLETAPCALSSIVVVAECHSSVIMVQWQKAWRGNSLYFATAEDQDLSILSCNSSASSCNLTNVQCDKEYTIIVAASANKCSSLRSPPYKIRTAPCQPSSVQADTDCQSKDVFVSWNPSYVAQSYLLTAVGRNGDLKTCNTSDNNCTLTDLHCSNIYEVSILASNENCTSLPSANVTIKTVPCGPANLTATVQCGNSSSASLSWVGSTGTVAYMGLAQSETGTTAYCETTHTSCTLEGLVCGTVYNFTVQATDGFCNSSLSEPQTKGAAPCPPAGFRVVPRTVVNDTQILRASWSTVNCPNSEYLLALTGSIQGNDQALFDITSYWTSRTFFEVPLPCGSTYSATISARNSAATSDKSPAVTGTTVPCAPLNVTFSASSAVVAWNESLFAKNYTVYGVASSGRTNLCKTSQLLCSVTNFSSGHIVVTAQNSAGESEDSVPVVVTAGRRRR</sequence>
<dbReference type="OMA" id="AGKCYWN"/>
<dbReference type="PROSITE" id="PS01179">
    <property type="entry name" value="PID"/>
    <property type="match status" value="1"/>
</dbReference>
<evidence type="ECO:0000256" key="2">
    <source>
        <dbReference type="SAM" id="SignalP"/>
    </source>
</evidence>
<evidence type="ECO:0008006" key="8">
    <source>
        <dbReference type="Google" id="ProtNLM"/>
    </source>
</evidence>
<dbReference type="SMART" id="SM00060">
    <property type="entry name" value="FN3"/>
    <property type="match status" value="30"/>
</dbReference>
<dbReference type="SUPFAM" id="SSF49265">
    <property type="entry name" value="Fibronectin type III"/>
    <property type="match status" value="25"/>
</dbReference>
<evidence type="ECO:0000256" key="1">
    <source>
        <dbReference type="ARBA" id="ARBA00023319"/>
    </source>
</evidence>
<feature type="signal peptide" evidence="2">
    <location>
        <begin position="1"/>
        <end position="24"/>
    </location>
</feature>
<dbReference type="Ensembl" id="ENSCCRT00000164990.1">
    <property type="protein sequence ID" value="ENSCCRP00000132954.1"/>
    <property type="gene ID" value="ENSCCRG00000016494.2"/>
</dbReference>
<dbReference type="InterPro" id="IPR036116">
    <property type="entry name" value="FN3_sf"/>
</dbReference>
<keyword evidence="1" id="KW-0393">Immunoglobulin domain</keyword>
<feature type="domain" description="Fibronectin type-III" evidence="5">
    <location>
        <begin position="202"/>
        <end position="292"/>
    </location>
</feature>
<dbReference type="InterPro" id="IPR007110">
    <property type="entry name" value="Ig-like_dom"/>
</dbReference>
<dbReference type="InterPro" id="IPR013783">
    <property type="entry name" value="Ig-like_fold"/>
</dbReference>
<evidence type="ECO:0000259" key="4">
    <source>
        <dbReference type="PROSITE" id="PS50835"/>
    </source>
</evidence>
<keyword evidence="7" id="KW-1185">Reference proteome</keyword>
<dbReference type="GeneTree" id="ENSGT00940000157064"/>
<dbReference type="InterPro" id="IPR003961">
    <property type="entry name" value="FN3_dom"/>
</dbReference>
<feature type="domain" description="Fibronectin type-III" evidence="5">
    <location>
        <begin position="3000"/>
        <end position="3087"/>
    </location>
</feature>
<protein>
    <recommendedName>
        <fullName evidence="8">Fibronectin type III domain-containing protein 7</fullName>
    </recommendedName>
</protein>
<evidence type="ECO:0000313" key="6">
    <source>
        <dbReference type="Ensembl" id="ENSCCRP00000132954.1"/>
    </source>
</evidence>
<feature type="domain" description="Fibronectin type-III" evidence="5">
    <location>
        <begin position="378"/>
        <end position="467"/>
    </location>
</feature>
<feature type="domain" description="Fibronectin type-III" evidence="5">
    <location>
        <begin position="1781"/>
        <end position="1867"/>
    </location>
</feature>
<dbReference type="CDD" id="cd00063">
    <property type="entry name" value="FN3"/>
    <property type="match status" value="8"/>
</dbReference>
<keyword evidence="2" id="KW-0732">Signal</keyword>
<feature type="domain" description="Fibronectin type-III" evidence="5">
    <location>
        <begin position="818"/>
        <end position="904"/>
    </location>
</feature>
<evidence type="ECO:0000313" key="7">
    <source>
        <dbReference type="Proteomes" id="UP001108240"/>
    </source>
</evidence>
<reference evidence="6" key="2">
    <citation type="submission" date="2025-09" db="UniProtKB">
        <authorList>
            <consortium name="Ensembl"/>
        </authorList>
    </citation>
    <scope>IDENTIFICATION</scope>
</reference>
<feature type="domain" description="Fibronectin type-III" evidence="5">
    <location>
        <begin position="1081"/>
        <end position="1167"/>
    </location>
</feature>
<feature type="domain" description="Fibronectin type-III" evidence="5">
    <location>
        <begin position="1347"/>
        <end position="1433"/>
    </location>
</feature>
<proteinExistence type="predicted"/>
<name>A0A9J7ZIG6_CYPCA</name>
<dbReference type="PANTHER" id="PTHR47135:SF4">
    <property type="match status" value="1"/>
</dbReference>
<feature type="chain" id="PRO_5039913890" description="Fibronectin type III domain-containing protein 7" evidence="2">
    <location>
        <begin position="25"/>
        <end position="3266"/>
    </location>
</feature>
<feature type="domain" description="Fibronectin type-III" evidence="5">
    <location>
        <begin position="3088"/>
        <end position="3184"/>
    </location>
</feature>
<dbReference type="Gene3D" id="2.60.40.10">
    <property type="entry name" value="Immunoglobulins"/>
    <property type="match status" value="15"/>
</dbReference>
<dbReference type="PROSITE" id="PS50835">
    <property type="entry name" value="IG_LIKE"/>
    <property type="match status" value="1"/>
</dbReference>
<feature type="domain" description="Fibronectin type-III" evidence="5">
    <location>
        <begin position="556"/>
        <end position="642"/>
    </location>
</feature>